<proteinExistence type="predicted"/>
<accession>A0AA39GU65</accession>
<evidence type="ECO:0000313" key="2">
    <source>
        <dbReference type="Proteomes" id="UP001175271"/>
    </source>
</evidence>
<dbReference type="Proteomes" id="UP001175271">
    <property type="component" value="Unassembled WGS sequence"/>
</dbReference>
<reference evidence="1" key="1">
    <citation type="submission" date="2023-06" db="EMBL/GenBank/DDBJ databases">
        <title>Genomic analysis of the entomopathogenic nematode Steinernema hermaphroditum.</title>
        <authorList>
            <person name="Schwarz E.M."/>
            <person name="Heppert J.K."/>
            <person name="Baniya A."/>
            <person name="Schwartz H.T."/>
            <person name="Tan C.-H."/>
            <person name="Antoshechkin I."/>
            <person name="Sternberg P.W."/>
            <person name="Goodrich-Blair H."/>
            <person name="Dillman A.R."/>
        </authorList>
    </citation>
    <scope>NUCLEOTIDE SEQUENCE</scope>
    <source>
        <strain evidence="1">PS9179</strain>
        <tissue evidence="1">Whole animal</tissue>
    </source>
</reference>
<dbReference type="EMBL" id="JAUCMV010000005">
    <property type="protein sequence ID" value="KAK0393239.1"/>
    <property type="molecule type" value="Genomic_DNA"/>
</dbReference>
<gene>
    <name evidence="1" type="ORF">QR680_000112</name>
</gene>
<protein>
    <submittedName>
        <fullName evidence="1">Uncharacterized protein</fullName>
    </submittedName>
</protein>
<organism evidence="1 2">
    <name type="scientific">Steinernema hermaphroditum</name>
    <dbReference type="NCBI Taxonomy" id="289476"/>
    <lineage>
        <taxon>Eukaryota</taxon>
        <taxon>Metazoa</taxon>
        <taxon>Ecdysozoa</taxon>
        <taxon>Nematoda</taxon>
        <taxon>Chromadorea</taxon>
        <taxon>Rhabditida</taxon>
        <taxon>Tylenchina</taxon>
        <taxon>Panagrolaimomorpha</taxon>
        <taxon>Strongyloidoidea</taxon>
        <taxon>Steinernematidae</taxon>
        <taxon>Steinernema</taxon>
    </lineage>
</organism>
<name>A0AA39GU65_9BILA</name>
<dbReference type="AlphaFoldDB" id="A0AA39GU65"/>
<evidence type="ECO:0000313" key="1">
    <source>
        <dbReference type="EMBL" id="KAK0393239.1"/>
    </source>
</evidence>
<sequence length="67" mass="7711">MCFDCQSVAVAASIHYTIRQWRSPIDERVRRRLLSAVDSANVSRRVGGARFVYRITCDQNQAILQRV</sequence>
<keyword evidence="2" id="KW-1185">Reference proteome</keyword>
<comment type="caution">
    <text evidence="1">The sequence shown here is derived from an EMBL/GenBank/DDBJ whole genome shotgun (WGS) entry which is preliminary data.</text>
</comment>